<dbReference type="Proteomes" id="UP000824219">
    <property type="component" value="Linkage Group LG12"/>
</dbReference>
<proteinExistence type="predicted"/>
<sequence>MFAVGGNGESPAVKLNAWQNVPLTPGRIPSFYVPPKLHLSVSPRFRKPKDSDEYQLLPPCSPEKSSPGSGSPVSPRFPFKLRFTPRSNRKRLEEDESDPFTKAAMSLKHVEKITTPYGFRTLAASPNVSRRESLFHRRRGEEGCQSPVFSPAFPELRDSPMSDVTGQNDKPSPEPCSAQKAEKKRLQMIFRKTRVALKSLTPRSRKNHSVPVGEERMLSELSSSTLALVTPPIPKQPITLVLREAKEGVNFLAGSSQSTKKEIRCFLFDEWSEQMTGWWFVLQ</sequence>
<dbReference type="EMBL" id="JAHKSW010000012">
    <property type="protein sequence ID" value="KAG7325841.1"/>
    <property type="molecule type" value="Genomic_DNA"/>
</dbReference>
<feature type="region of interest" description="Disordered" evidence="1">
    <location>
        <begin position="137"/>
        <end position="181"/>
    </location>
</feature>
<protein>
    <submittedName>
        <fullName evidence="2">Uncharacterized protein</fullName>
    </submittedName>
</protein>
<keyword evidence="3" id="KW-1185">Reference proteome</keyword>
<gene>
    <name evidence="2" type="ORF">KOW79_010766</name>
</gene>
<feature type="region of interest" description="Disordered" evidence="1">
    <location>
        <begin position="42"/>
        <end position="97"/>
    </location>
</feature>
<feature type="compositionally biased region" description="Low complexity" evidence="1">
    <location>
        <begin position="62"/>
        <end position="74"/>
    </location>
</feature>
<name>A0A9D3NLM7_9TELE</name>
<accession>A0A9D3NLM7</accession>
<dbReference type="AlphaFoldDB" id="A0A9D3NLM7"/>
<evidence type="ECO:0000313" key="3">
    <source>
        <dbReference type="Proteomes" id="UP000824219"/>
    </source>
</evidence>
<dbReference type="PANTHER" id="PTHR46291">
    <property type="entry name" value="C2 DOMAIN-CONTAINING PROTEIN"/>
    <property type="match status" value="1"/>
</dbReference>
<comment type="caution">
    <text evidence="2">The sequence shown here is derived from an EMBL/GenBank/DDBJ whole genome shotgun (WGS) entry which is preliminary data.</text>
</comment>
<evidence type="ECO:0000313" key="2">
    <source>
        <dbReference type="EMBL" id="KAG7325841.1"/>
    </source>
</evidence>
<reference evidence="2 3" key="1">
    <citation type="submission" date="2021-06" db="EMBL/GenBank/DDBJ databases">
        <title>Chromosome-level genome assembly of the red-tail catfish (Hemibagrus wyckioides).</title>
        <authorList>
            <person name="Shao F."/>
        </authorList>
    </citation>
    <scope>NUCLEOTIDE SEQUENCE [LARGE SCALE GENOMIC DNA]</scope>
    <source>
        <strain evidence="2">EC202008001</strain>
        <tissue evidence="2">Blood</tissue>
    </source>
</reference>
<dbReference type="OrthoDB" id="9947256at2759"/>
<evidence type="ECO:0000256" key="1">
    <source>
        <dbReference type="SAM" id="MobiDB-lite"/>
    </source>
</evidence>
<dbReference type="PANTHER" id="PTHR46291:SF4">
    <property type="entry name" value="C2 CALCIUM-DEPENDENT DOMAIN-CONTAINING PROTEIN 4C-LIKE"/>
    <property type="match status" value="1"/>
</dbReference>
<organism evidence="2 3">
    <name type="scientific">Hemibagrus wyckioides</name>
    <dbReference type="NCBI Taxonomy" id="337641"/>
    <lineage>
        <taxon>Eukaryota</taxon>
        <taxon>Metazoa</taxon>
        <taxon>Chordata</taxon>
        <taxon>Craniata</taxon>
        <taxon>Vertebrata</taxon>
        <taxon>Euteleostomi</taxon>
        <taxon>Actinopterygii</taxon>
        <taxon>Neopterygii</taxon>
        <taxon>Teleostei</taxon>
        <taxon>Ostariophysi</taxon>
        <taxon>Siluriformes</taxon>
        <taxon>Bagridae</taxon>
        <taxon>Hemibagrus</taxon>
    </lineage>
</organism>
<dbReference type="InterPro" id="IPR043549">
    <property type="entry name" value="C2C4C/C2C4D"/>
</dbReference>